<accession>A0A6C2UFF7</accession>
<organism evidence="1 2">
    <name type="scientific">Pontiella sulfatireligans</name>
    <dbReference type="NCBI Taxonomy" id="2750658"/>
    <lineage>
        <taxon>Bacteria</taxon>
        <taxon>Pseudomonadati</taxon>
        <taxon>Kiritimatiellota</taxon>
        <taxon>Kiritimatiellia</taxon>
        <taxon>Kiritimatiellales</taxon>
        <taxon>Pontiellaceae</taxon>
        <taxon>Pontiella</taxon>
    </lineage>
</organism>
<protein>
    <submittedName>
        <fullName evidence="1">Uncharacterized protein</fullName>
    </submittedName>
</protein>
<reference evidence="1 2" key="1">
    <citation type="submission" date="2019-04" db="EMBL/GenBank/DDBJ databases">
        <authorList>
            <person name="Van Vliet M D."/>
        </authorList>
    </citation>
    <scope>NUCLEOTIDE SEQUENCE [LARGE SCALE GENOMIC DNA]</scope>
    <source>
        <strain evidence="1 2">F21</strain>
    </source>
</reference>
<evidence type="ECO:0000313" key="2">
    <source>
        <dbReference type="Proteomes" id="UP000346198"/>
    </source>
</evidence>
<dbReference type="Proteomes" id="UP000346198">
    <property type="component" value="Unassembled WGS sequence"/>
</dbReference>
<dbReference type="AlphaFoldDB" id="A0A6C2UFF7"/>
<gene>
    <name evidence="1" type="ORF">SCARR_00901</name>
</gene>
<keyword evidence="2" id="KW-1185">Reference proteome</keyword>
<proteinExistence type="predicted"/>
<dbReference type="EMBL" id="CAAHFH010000001">
    <property type="protein sequence ID" value="VGO18848.1"/>
    <property type="molecule type" value="Genomic_DNA"/>
</dbReference>
<sequence>MQGDALALHIFYIQGLSVSEKQKWVCDEEDI</sequence>
<evidence type="ECO:0000313" key="1">
    <source>
        <dbReference type="EMBL" id="VGO18848.1"/>
    </source>
</evidence>
<name>A0A6C2UFF7_9BACT</name>